<evidence type="ECO:0000313" key="1">
    <source>
        <dbReference type="EMBL" id="GBL76786.1"/>
    </source>
</evidence>
<sequence length="97" mass="10967">MSTKKKEKFPFLILLTPGLTLSCLANSGLIVHTGVGAPIRSDSTFAIENRLLFRSEARFEGCRQRTHLRNGPIGERLRQLLVHRKPCDRESHTCSLH</sequence>
<reference evidence="1 2" key="1">
    <citation type="journal article" date="2019" name="Sci. Rep.">
        <title>Orb-weaving spider Araneus ventricosus genome elucidates the spidroin gene catalogue.</title>
        <authorList>
            <person name="Kono N."/>
            <person name="Nakamura H."/>
            <person name="Ohtoshi R."/>
            <person name="Moran D.A.P."/>
            <person name="Shinohara A."/>
            <person name="Yoshida Y."/>
            <person name="Fujiwara M."/>
            <person name="Mori M."/>
            <person name="Tomita M."/>
            <person name="Arakawa K."/>
        </authorList>
    </citation>
    <scope>NUCLEOTIDE SEQUENCE [LARGE SCALE GENOMIC DNA]</scope>
</reference>
<protein>
    <submittedName>
        <fullName evidence="1">Uncharacterized protein</fullName>
    </submittedName>
</protein>
<dbReference type="AlphaFoldDB" id="A0A4Y2AC38"/>
<gene>
    <name evidence="1" type="ORF">AVEN_53455_1</name>
</gene>
<dbReference type="Proteomes" id="UP000499080">
    <property type="component" value="Unassembled WGS sequence"/>
</dbReference>
<name>A0A4Y2AC38_ARAVE</name>
<organism evidence="1 2">
    <name type="scientific">Araneus ventricosus</name>
    <name type="common">Orbweaver spider</name>
    <name type="synonym">Epeira ventricosa</name>
    <dbReference type="NCBI Taxonomy" id="182803"/>
    <lineage>
        <taxon>Eukaryota</taxon>
        <taxon>Metazoa</taxon>
        <taxon>Ecdysozoa</taxon>
        <taxon>Arthropoda</taxon>
        <taxon>Chelicerata</taxon>
        <taxon>Arachnida</taxon>
        <taxon>Araneae</taxon>
        <taxon>Araneomorphae</taxon>
        <taxon>Entelegynae</taxon>
        <taxon>Araneoidea</taxon>
        <taxon>Araneidae</taxon>
        <taxon>Araneus</taxon>
    </lineage>
</organism>
<dbReference type="EMBL" id="BGPR01000010">
    <property type="protein sequence ID" value="GBL76786.1"/>
    <property type="molecule type" value="Genomic_DNA"/>
</dbReference>
<accession>A0A4Y2AC38</accession>
<evidence type="ECO:0000313" key="2">
    <source>
        <dbReference type="Proteomes" id="UP000499080"/>
    </source>
</evidence>
<keyword evidence="2" id="KW-1185">Reference proteome</keyword>
<dbReference type="PROSITE" id="PS51257">
    <property type="entry name" value="PROKAR_LIPOPROTEIN"/>
    <property type="match status" value="1"/>
</dbReference>
<proteinExistence type="predicted"/>
<comment type="caution">
    <text evidence="1">The sequence shown here is derived from an EMBL/GenBank/DDBJ whole genome shotgun (WGS) entry which is preliminary data.</text>
</comment>